<proteinExistence type="predicted"/>
<dbReference type="AlphaFoldDB" id="A1ZME0"/>
<dbReference type="EMBL" id="AAWS01000016">
    <property type="protein sequence ID" value="EAY28320.1"/>
    <property type="molecule type" value="Genomic_DNA"/>
</dbReference>
<comment type="caution">
    <text evidence="1">The sequence shown here is derived from an EMBL/GenBank/DDBJ whole genome shotgun (WGS) entry which is preliminary data.</text>
</comment>
<keyword evidence="2" id="KW-1185">Reference proteome</keyword>
<reference evidence="1 2" key="1">
    <citation type="submission" date="2007-01" db="EMBL/GenBank/DDBJ databases">
        <authorList>
            <person name="Haygood M."/>
            <person name="Podell S."/>
            <person name="Anderson C."/>
            <person name="Hopkinson B."/>
            <person name="Roe K."/>
            <person name="Barbeau K."/>
            <person name="Gaasterland T."/>
            <person name="Ferriera S."/>
            <person name="Johnson J."/>
            <person name="Kravitz S."/>
            <person name="Beeson K."/>
            <person name="Sutton G."/>
            <person name="Rogers Y.-H."/>
            <person name="Friedman R."/>
            <person name="Frazier M."/>
            <person name="Venter J.C."/>
        </authorList>
    </citation>
    <scope>NUCLEOTIDE SEQUENCE [LARGE SCALE GENOMIC DNA]</scope>
    <source>
        <strain evidence="1 2">ATCC 23134</strain>
    </source>
</reference>
<gene>
    <name evidence="1" type="ORF">M23134_03872</name>
</gene>
<organism evidence="1 2">
    <name type="scientific">Microscilla marina ATCC 23134</name>
    <dbReference type="NCBI Taxonomy" id="313606"/>
    <lineage>
        <taxon>Bacteria</taxon>
        <taxon>Pseudomonadati</taxon>
        <taxon>Bacteroidota</taxon>
        <taxon>Cytophagia</taxon>
        <taxon>Cytophagales</taxon>
        <taxon>Microscillaceae</taxon>
        <taxon>Microscilla</taxon>
    </lineage>
</organism>
<evidence type="ECO:0000313" key="1">
    <source>
        <dbReference type="EMBL" id="EAY28320.1"/>
    </source>
</evidence>
<dbReference type="Proteomes" id="UP000004095">
    <property type="component" value="Unassembled WGS sequence"/>
</dbReference>
<accession>A1ZME0</accession>
<name>A1ZME0_MICM2</name>
<sequence length="47" mass="5567">MNHQTPTPVNYKKHMRFDMTALVENNISIKSCQQIAKIGFFKHFKSR</sequence>
<evidence type="ECO:0000313" key="2">
    <source>
        <dbReference type="Proteomes" id="UP000004095"/>
    </source>
</evidence>
<protein>
    <submittedName>
        <fullName evidence="1">Uncharacterized protein</fullName>
    </submittedName>
</protein>